<name>A0A4U2ZTF6_BACMY</name>
<dbReference type="AlphaFoldDB" id="A0A4U2ZTF6"/>
<reference evidence="1 2" key="1">
    <citation type="journal article" date="2019" name="Environ. Microbiol.">
        <title>An active ?-lactamase is a part of an orchestrated cell wall stress resistance network of Bacillus subtilis and related rhizosphere species.</title>
        <authorList>
            <person name="Bucher T."/>
            <person name="Keren-Paz A."/>
            <person name="Hausser J."/>
            <person name="Olender T."/>
            <person name="Cytryn E."/>
            <person name="Kolodkin-Gal I."/>
        </authorList>
    </citation>
    <scope>NUCLEOTIDE SEQUENCE [LARGE SCALE GENOMIC DNA]</scope>
    <source>
        <strain evidence="1 2">I186</strain>
    </source>
</reference>
<gene>
    <name evidence="1" type="ORF">FC701_33840</name>
</gene>
<accession>A0A4U2ZTF6</accession>
<dbReference type="EMBL" id="SZOD01001316">
    <property type="protein sequence ID" value="TKI78676.1"/>
    <property type="molecule type" value="Genomic_DNA"/>
</dbReference>
<comment type="caution">
    <text evidence="1">The sequence shown here is derived from an EMBL/GenBank/DDBJ whole genome shotgun (WGS) entry which is preliminary data.</text>
</comment>
<evidence type="ECO:0000313" key="1">
    <source>
        <dbReference type="EMBL" id="TKI78676.1"/>
    </source>
</evidence>
<dbReference type="Proteomes" id="UP000305524">
    <property type="component" value="Unassembled WGS sequence"/>
</dbReference>
<sequence length="27" mass="3216">DIVRQIIEKHLTDFKLFTKEVMGILDL</sequence>
<organism evidence="1 2">
    <name type="scientific">Bacillus mycoides</name>
    <dbReference type="NCBI Taxonomy" id="1405"/>
    <lineage>
        <taxon>Bacteria</taxon>
        <taxon>Bacillati</taxon>
        <taxon>Bacillota</taxon>
        <taxon>Bacilli</taxon>
        <taxon>Bacillales</taxon>
        <taxon>Bacillaceae</taxon>
        <taxon>Bacillus</taxon>
        <taxon>Bacillus cereus group</taxon>
    </lineage>
</organism>
<proteinExistence type="predicted"/>
<feature type="non-terminal residue" evidence="1">
    <location>
        <position position="1"/>
    </location>
</feature>
<protein>
    <submittedName>
        <fullName evidence="1">DUF86 domain-containing protein</fullName>
    </submittedName>
</protein>
<evidence type="ECO:0000313" key="2">
    <source>
        <dbReference type="Proteomes" id="UP000305524"/>
    </source>
</evidence>